<dbReference type="GO" id="GO:0008441">
    <property type="term" value="F:3'(2'),5'-bisphosphate nucleotidase activity"/>
    <property type="evidence" value="ECO:0007669"/>
    <property type="project" value="UniProtKB-UniRule"/>
</dbReference>
<evidence type="ECO:0000256" key="10">
    <source>
        <dbReference type="PIRSR" id="PIRSR600760-2"/>
    </source>
</evidence>
<feature type="binding site" evidence="9">
    <location>
        <position position="77"/>
    </location>
    <ligand>
        <name>substrate</name>
    </ligand>
</feature>
<feature type="binding site" evidence="10">
    <location>
        <position position="99"/>
    </location>
    <ligand>
        <name>Mg(2+)</name>
        <dbReference type="ChEBI" id="CHEBI:18420"/>
        <label>1</label>
        <note>catalytic</note>
    </ligand>
</feature>
<comment type="caution">
    <text evidence="11">The sequence shown here is derived from an EMBL/GenBank/DDBJ whole genome shotgun (WGS) entry which is preliminary data.</text>
</comment>
<dbReference type="RefSeq" id="WP_051431859.1">
    <property type="nucleotide sequence ID" value="NZ_NRRE01000030.1"/>
</dbReference>
<comment type="function">
    <text evidence="9">Converts adenosine-3',5'-bisphosphate (PAP) to AMP.</text>
</comment>
<dbReference type="InterPro" id="IPR006240">
    <property type="entry name" value="CysQ"/>
</dbReference>
<feature type="binding site" evidence="10">
    <location>
        <position position="98"/>
    </location>
    <ligand>
        <name>Mg(2+)</name>
        <dbReference type="ChEBI" id="CHEBI:18420"/>
        <label>1</label>
        <note>catalytic</note>
    </ligand>
</feature>
<feature type="binding site" evidence="9">
    <location>
        <position position="98"/>
    </location>
    <ligand>
        <name>Mg(2+)</name>
        <dbReference type="ChEBI" id="CHEBI:18420"/>
        <label>1</label>
    </ligand>
</feature>
<evidence type="ECO:0000256" key="6">
    <source>
        <dbReference type="ARBA" id="ARBA00022801"/>
    </source>
</evidence>
<dbReference type="SUPFAM" id="SSF56655">
    <property type="entry name" value="Carbohydrate phosphatase"/>
    <property type="match status" value="1"/>
</dbReference>
<dbReference type="PROSITE" id="PS00630">
    <property type="entry name" value="IMP_2"/>
    <property type="match status" value="1"/>
</dbReference>
<dbReference type="HAMAP" id="MF_02095">
    <property type="entry name" value="CysQ"/>
    <property type="match status" value="1"/>
</dbReference>
<evidence type="ECO:0000313" key="11">
    <source>
        <dbReference type="EMBL" id="MBK1698823.1"/>
    </source>
</evidence>
<keyword evidence="4 9" id="KW-0997">Cell inner membrane</keyword>
<feature type="binding site" evidence="9">
    <location>
        <position position="227"/>
    </location>
    <ligand>
        <name>substrate</name>
    </ligand>
</feature>
<name>A0A934QKX6_9PROT</name>
<evidence type="ECO:0000313" key="12">
    <source>
        <dbReference type="Proteomes" id="UP000778970"/>
    </source>
</evidence>
<evidence type="ECO:0000256" key="9">
    <source>
        <dbReference type="HAMAP-Rule" id="MF_02095"/>
    </source>
</evidence>
<keyword evidence="12" id="KW-1185">Reference proteome</keyword>
<feature type="binding site" evidence="9">
    <location>
        <position position="227"/>
    </location>
    <ligand>
        <name>Mg(2+)</name>
        <dbReference type="ChEBI" id="CHEBI:18420"/>
        <label>2</label>
    </ligand>
</feature>
<dbReference type="GO" id="GO:0050427">
    <property type="term" value="P:3'-phosphoadenosine 5'-phosphosulfate metabolic process"/>
    <property type="evidence" value="ECO:0007669"/>
    <property type="project" value="TreeGrafter"/>
</dbReference>
<dbReference type="NCBIfam" id="TIGR01331">
    <property type="entry name" value="bisphos_cysQ"/>
    <property type="match status" value="1"/>
</dbReference>
<evidence type="ECO:0000256" key="1">
    <source>
        <dbReference type="ARBA" id="ARBA00001625"/>
    </source>
</evidence>
<dbReference type="PRINTS" id="PR00377">
    <property type="entry name" value="IMPHPHTASES"/>
</dbReference>
<dbReference type="InterPro" id="IPR050725">
    <property type="entry name" value="CysQ/Inositol_MonoPase"/>
</dbReference>
<reference evidence="11" key="2">
    <citation type="journal article" date="2020" name="Microorganisms">
        <title>Osmotic Adaptation and Compatible Solute Biosynthesis of Phototrophic Bacteria as Revealed from Genome Analyses.</title>
        <authorList>
            <person name="Imhoff J.F."/>
            <person name="Rahn T."/>
            <person name="Kunzel S."/>
            <person name="Keller A."/>
            <person name="Neulinger S.C."/>
        </authorList>
    </citation>
    <scope>NUCLEOTIDE SEQUENCE</scope>
    <source>
        <strain evidence="11">DSM 9154</strain>
    </source>
</reference>
<feature type="binding site" evidence="9">
    <location>
        <position position="99"/>
    </location>
    <ligand>
        <name>Mg(2+)</name>
        <dbReference type="ChEBI" id="CHEBI:18420"/>
        <label>2</label>
    </ligand>
</feature>
<dbReference type="EMBL" id="NRRE01000030">
    <property type="protein sequence ID" value="MBK1698823.1"/>
    <property type="molecule type" value="Genomic_DNA"/>
</dbReference>
<dbReference type="GO" id="GO:0005886">
    <property type="term" value="C:plasma membrane"/>
    <property type="evidence" value="ECO:0007669"/>
    <property type="project" value="UniProtKB-SubCell"/>
</dbReference>
<organism evidence="11 12">
    <name type="scientific">Rhodovibrio salinarum</name>
    <dbReference type="NCBI Taxonomy" id="1087"/>
    <lineage>
        <taxon>Bacteria</taxon>
        <taxon>Pseudomonadati</taxon>
        <taxon>Pseudomonadota</taxon>
        <taxon>Alphaproteobacteria</taxon>
        <taxon>Rhodospirillales</taxon>
        <taxon>Rhodovibrionaceae</taxon>
        <taxon>Rhodovibrio</taxon>
    </lineage>
</organism>
<evidence type="ECO:0000256" key="3">
    <source>
        <dbReference type="ARBA" id="ARBA00022475"/>
    </source>
</evidence>
<feature type="binding site" evidence="9">
    <location>
        <position position="96"/>
    </location>
    <ligand>
        <name>Mg(2+)</name>
        <dbReference type="ChEBI" id="CHEBI:18420"/>
        <label>1</label>
    </ligand>
</feature>
<sequence length="268" mass="28171">MTLDSGNGGETLDELLVALRGIAERAGQATLMFYKQDGLEVTSKDDDSPLTQADLAADRVIREALQEQVPDIPIVSEEGVDQGDVPEAGARFWLVDPLDGTKEFISGNGEFTINIALIEHGQPVAGVVHAPALGMTWAGAIQNDGTAKATFAEVNASGKAIGCRQIPPAGATVVASRRHGDPEEMKRFLGGYTIAEQRDAGSSIKFCLVASGQADLYPRFGRTMEWDTAAGHAVLAAAGGRVTDAAGNPLTYGKPDYENPPFIAYGLG</sequence>
<comment type="catalytic activity">
    <reaction evidence="1 9">
        <text>adenosine 3',5'-bisphosphate + H2O = AMP + phosphate</text>
        <dbReference type="Rhea" id="RHEA:10040"/>
        <dbReference type="ChEBI" id="CHEBI:15377"/>
        <dbReference type="ChEBI" id="CHEBI:43474"/>
        <dbReference type="ChEBI" id="CHEBI:58343"/>
        <dbReference type="ChEBI" id="CHEBI:456215"/>
        <dbReference type="EC" id="3.1.3.7"/>
    </reaction>
</comment>
<reference evidence="11" key="1">
    <citation type="submission" date="2017-08" db="EMBL/GenBank/DDBJ databases">
        <authorList>
            <person name="Imhoff J.F."/>
            <person name="Rahn T."/>
            <person name="Kuenzel S."/>
            <person name="Neulinger S.C."/>
        </authorList>
    </citation>
    <scope>NUCLEOTIDE SEQUENCE</scope>
    <source>
        <strain evidence="11">DSM 9154</strain>
    </source>
</reference>
<dbReference type="EC" id="3.1.3.7" evidence="9"/>
<dbReference type="AlphaFoldDB" id="A0A934QKX6"/>
<dbReference type="Gene3D" id="3.40.190.80">
    <property type="match status" value="1"/>
</dbReference>
<dbReference type="InterPro" id="IPR020583">
    <property type="entry name" value="Inositol_monoP_metal-BS"/>
</dbReference>
<keyword evidence="3 9" id="KW-1003">Cell membrane</keyword>
<feature type="binding site" evidence="10">
    <location>
        <position position="96"/>
    </location>
    <ligand>
        <name>Mg(2+)</name>
        <dbReference type="ChEBI" id="CHEBI:18420"/>
        <label>1</label>
        <note>catalytic</note>
    </ligand>
</feature>
<dbReference type="Pfam" id="PF00459">
    <property type="entry name" value="Inositol_P"/>
    <property type="match status" value="1"/>
</dbReference>
<evidence type="ECO:0000256" key="2">
    <source>
        <dbReference type="ARBA" id="ARBA00005289"/>
    </source>
</evidence>
<keyword evidence="7 9" id="KW-0460">Magnesium</keyword>
<evidence type="ECO:0000256" key="8">
    <source>
        <dbReference type="ARBA" id="ARBA00023136"/>
    </source>
</evidence>
<feature type="binding site" evidence="9">
    <location>
        <position position="96"/>
    </location>
    <ligand>
        <name>Mg(2+)</name>
        <dbReference type="ChEBI" id="CHEBI:18420"/>
        <label>2</label>
    </ligand>
</feature>
<evidence type="ECO:0000256" key="5">
    <source>
        <dbReference type="ARBA" id="ARBA00022723"/>
    </source>
</evidence>
<feature type="binding site" evidence="9">
    <location>
        <begin position="98"/>
        <end position="101"/>
    </location>
    <ligand>
        <name>substrate</name>
    </ligand>
</feature>
<feature type="binding site" evidence="10">
    <location>
        <position position="77"/>
    </location>
    <ligand>
        <name>Mg(2+)</name>
        <dbReference type="ChEBI" id="CHEBI:18420"/>
        <label>1</label>
        <note>catalytic</note>
    </ligand>
</feature>
<proteinExistence type="inferred from homology"/>
<dbReference type="InterPro" id="IPR000760">
    <property type="entry name" value="Inositol_monophosphatase-like"/>
</dbReference>
<accession>A0A934QKX6</accession>
<dbReference type="PANTHER" id="PTHR43028:SF5">
    <property type="entry name" value="3'(2'),5'-BISPHOSPHATE NUCLEOTIDASE 1"/>
    <property type="match status" value="1"/>
</dbReference>
<dbReference type="GO" id="GO:0000103">
    <property type="term" value="P:sulfate assimilation"/>
    <property type="evidence" value="ECO:0007669"/>
    <property type="project" value="TreeGrafter"/>
</dbReference>
<gene>
    <name evidence="9 11" type="primary">cysQ</name>
    <name evidence="11" type="ORF">CKO21_16375</name>
</gene>
<evidence type="ECO:0000256" key="4">
    <source>
        <dbReference type="ARBA" id="ARBA00022519"/>
    </source>
</evidence>
<comment type="subcellular location">
    <subcellularLocation>
        <location evidence="9">Cell inner membrane</location>
        <topology evidence="9">Peripheral membrane protein</topology>
        <orientation evidence="9">Cytoplasmic side</orientation>
    </subcellularLocation>
</comment>
<dbReference type="Proteomes" id="UP000778970">
    <property type="component" value="Unassembled WGS sequence"/>
</dbReference>
<dbReference type="CDD" id="cd01638">
    <property type="entry name" value="CysQ"/>
    <property type="match status" value="1"/>
</dbReference>
<keyword evidence="6 9" id="KW-0378">Hydrolase</keyword>
<keyword evidence="5 9" id="KW-0479">Metal-binding</keyword>
<dbReference type="PROSITE" id="PS00629">
    <property type="entry name" value="IMP_1"/>
    <property type="match status" value="1"/>
</dbReference>
<dbReference type="PANTHER" id="PTHR43028">
    <property type="entry name" value="3'(2'),5'-BISPHOSPHATE NUCLEOTIDASE 1"/>
    <property type="match status" value="1"/>
</dbReference>
<evidence type="ECO:0000256" key="7">
    <source>
        <dbReference type="ARBA" id="ARBA00022842"/>
    </source>
</evidence>
<comment type="cofactor">
    <cofactor evidence="9 10">
        <name>Mg(2+)</name>
        <dbReference type="ChEBI" id="CHEBI:18420"/>
    </cofactor>
</comment>
<dbReference type="Gene3D" id="3.30.540.10">
    <property type="entry name" value="Fructose-1,6-Bisphosphatase, subunit A, domain 1"/>
    <property type="match status" value="1"/>
</dbReference>
<protein>
    <recommendedName>
        <fullName evidence="9">3'(2'),5'-bisphosphate nucleotidase CysQ</fullName>
        <ecNumber evidence="9">3.1.3.7</ecNumber>
    </recommendedName>
    <alternativeName>
        <fullName evidence="9">3'(2'),5-bisphosphonucleoside 3'(2')-phosphohydrolase</fullName>
    </alternativeName>
    <alternativeName>
        <fullName evidence="9">3'-phosphoadenosine 5'-phosphate phosphatase</fullName>
        <shortName evidence="9">PAP phosphatase</shortName>
    </alternativeName>
</protein>
<dbReference type="GO" id="GO:0046854">
    <property type="term" value="P:phosphatidylinositol phosphate biosynthetic process"/>
    <property type="evidence" value="ECO:0007669"/>
    <property type="project" value="InterPro"/>
</dbReference>
<dbReference type="GO" id="GO:0000287">
    <property type="term" value="F:magnesium ion binding"/>
    <property type="evidence" value="ECO:0007669"/>
    <property type="project" value="UniProtKB-UniRule"/>
</dbReference>
<feature type="binding site" evidence="9">
    <location>
        <position position="77"/>
    </location>
    <ligand>
        <name>Mg(2+)</name>
        <dbReference type="ChEBI" id="CHEBI:18420"/>
        <label>1</label>
    </ligand>
</feature>
<comment type="similarity">
    <text evidence="2 9">Belongs to the inositol monophosphatase superfamily. CysQ family.</text>
</comment>
<feature type="binding site" evidence="10">
    <location>
        <position position="227"/>
    </location>
    <ligand>
        <name>Mg(2+)</name>
        <dbReference type="ChEBI" id="CHEBI:18420"/>
        <label>1</label>
        <note>catalytic</note>
    </ligand>
</feature>
<dbReference type="InterPro" id="IPR020550">
    <property type="entry name" value="Inositol_monophosphatase_CS"/>
</dbReference>
<keyword evidence="8 9" id="KW-0472">Membrane</keyword>